<sequence length="134" mass="16037">MDDQMGQPCGWMAGKRGYKLRVQNQPEPGNEVMGALQINDEWLMAYVDHTDHDNQEEWEWIPTPNEWQMLEEADPLDYVTLPFLFNDFECELAYDQASQRPFGQPPKNLEDFFENIQFWEREFVQNEWDVEPTE</sequence>
<comment type="caution">
    <text evidence="1">The sequence shown here is derived from an EMBL/GenBank/DDBJ whole genome shotgun (WGS) entry which is preliminary data.</text>
</comment>
<reference evidence="1" key="1">
    <citation type="submission" date="2019-11" db="EMBL/GenBank/DDBJ databases">
        <authorList>
            <person name="Liu Y."/>
            <person name="Hou J."/>
            <person name="Li T.-Q."/>
            <person name="Guan C.-H."/>
            <person name="Wu X."/>
            <person name="Wu H.-Z."/>
            <person name="Ling F."/>
            <person name="Zhang R."/>
            <person name="Shi X.-G."/>
            <person name="Ren J.-P."/>
            <person name="Chen E.-F."/>
            <person name="Sun J.-M."/>
        </authorList>
    </citation>
    <scope>NUCLEOTIDE SEQUENCE</scope>
    <source>
        <strain evidence="1">Adult_tree_wgs_1</strain>
        <tissue evidence="1">Leaves</tissue>
    </source>
</reference>
<dbReference type="Proteomes" id="UP000626092">
    <property type="component" value="Unassembled WGS sequence"/>
</dbReference>
<accession>A0A834LIF3</accession>
<evidence type="ECO:0000313" key="1">
    <source>
        <dbReference type="EMBL" id="KAF7137585.1"/>
    </source>
</evidence>
<protein>
    <submittedName>
        <fullName evidence="1">Uncharacterized protein</fullName>
    </submittedName>
</protein>
<keyword evidence="2" id="KW-1185">Reference proteome</keyword>
<evidence type="ECO:0000313" key="2">
    <source>
        <dbReference type="Proteomes" id="UP000626092"/>
    </source>
</evidence>
<proteinExistence type="predicted"/>
<dbReference type="OrthoDB" id="1774737at2759"/>
<organism evidence="1 2">
    <name type="scientific">Rhododendron simsii</name>
    <name type="common">Sims's rhododendron</name>
    <dbReference type="NCBI Taxonomy" id="118357"/>
    <lineage>
        <taxon>Eukaryota</taxon>
        <taxon>Viridiplantae</taxon>
        <taxon>Streptophyta</taxon>
        <taxon>Embryophyta</taxon>
        <taxon>Tracheophyta</taxon>
        <taxon>Spermatophyta</taxon>
        <taxon>Magnoliopsida</taxon>
        <taxon>eudicotyledons</taxon>
        <taxon>Gunneridae</taxon>
        <taxon>Pentapetalae</taxon>
        <taxon>asterids</taxon>
        <taxon>Ericales</taxon>
        <taxon>Ericaceae</taxon>
        <taxon>Ericoideae</taxon>
        <taxon>Rhodoreae</taxon>
        <taxon>Rhododendron</taxon>
    </lineage>
</organism>
<name>A0A834LIF3_RHOSS</name>
<dbReference type="AlphaFoldDB" id="A0A834LIF3"/>
<gene>
    <name evidence="1" type="ORF">RHSIM_Rhsim07G0153700</name>
</gene>
<dbReference type="EMBL" id="WJXA01000007">
    <property type="protein sequence ID" value="KAF7137585.1"/>
    <property type="molecule type" value="Genomic_DNA"/>
</dbReference>